<proteinExistence type="predicted"/>
<dbReference type="InterPro" id="IPR052768">
    <property type="entry name" value="RBM25"/>
</dbReference>
<organism evidence="4">
    <name type="scientific">Haptolina brevifila</name>
    <dbReference type="NCBI Taxonomy" id="156173"/>
    <lineage>
        <taxon>Eukaryota</taxon>
        <taxon>Haptista</taxon>
        <taxon>Haptophyta</taxon>
        <taxon>Prymnesiophyceae</taxon>
        <taxon>Prymnesiales</taxon>
        <taxon>Prymnesiaceae</taxon>
        <taxon>Haptolina</taxon>
    </lineage>
</organism>
<dbReference type="InterPro" id="IPR036483">
    <property type="entry name" value="PWI_dom_sf"/>
</dbReference>
<evidence type="ECO:0000259" key="3">
    <source>
        <dbReference type="PROSITE" id="PS51025"/>
    </source>
</evidence>
<dbReference type="AlphaFoldDB" id="A0A7S2DHD5"/>
<keyword evidence="1" id="KW-0507">mRNA processing</keyword>
<dbReference type="InterPro" id="IPR002483">
    <property type="entry name" value="PWI_dom"/>
</dbReference>
<evidence type="ECO:0000256" key="1">
    <source>
        <dbReference type="ARBA" id="ARBA00022664"/>
    </source>
</evidence>
<gene>
    <name evidence="4" type="ORF">CBRE1094_LOCUS17399</name>
</gene>
<sequence length="264" mass="27634">MADASASLPPSTAVVTPSATAPPSAPSMPTEPLYTSDAPQPMEVEPSITAQPPTKALPAADVAAPPIDTAVTATPNAAPSAPKLPLGGGGLKLGATKSKLGGAKAKLGGAKTTSLGAFAQEEDRKMGPLVPIEYTDEEKAVVAPPPKVVQPLSKEQLTALIKTIPTQREALYKESVDWDVVESAGIAEAKLRPFIAKKVAEYLGEEEPTLVEHVIDKIGKRTGAEAIEEAIAQILDDEAAVFVVKLWRMLLFEVKSYKATQEVP</sequence>
<dbReference type="SUPFAM" id="SSF101233">
    <property type="entry name" value="PWI domain"/>
    <property type="match status" value="1"/>
</dbReference>
<evidence type="ECO:0000256" key="2">
    <source>
        <dbReference type="SAM" id="MobiDB-lite"/>
    </source>
</evidence>
<dbReference type="EMBL" id="HBGU01031845">
    <property type="protein sequence ID" value="CAD9454677.1"/>
    <property type="molecule type" value="Transcribed_RNA"/>
</dbReference>
<reference evidence="4" key="1">
    <citation type="submission" date="2021-01" db="EMBL/GenBank/DDBJ databases">
        <authorList>
            <person name="Corre E."/>
            <person name="Pelletier E."/>
            <person name="Niang G."/>
            <person name="Scheremetjew M."/>
            <person name="Finn R."/>
            <person name="Kale V."/>
            <person name="Holt S."/>
            <person name="Cochrane G."/>
            <person name="Meng A."/>
            <person name="Brown T."/>
            <person name="Cohen L."/>
        </authorList>
    </citation>
    <scope>NUCLEOTIDE SEQUENCE</scope>
    <source>
        <strain evidence="4">UTEX LB 985</strain>
    </source>
</reference>
<name>A0A7S2DHD5_9EUKA</name>
<dbReference type="GO" id="GO:0003729">
    <property type="term" value="F:mRNA binding"/>
    <property type="evidence" value="ECO:0007669"/>
    <property type="project" value="TreeGrafter"/>
</dbReference>
<accession>A0A7S2DHD5</accession>
<dbReference type="Pfam" id="PF01480">
    <property type="entry name" value="PWI"/>
    <property type="match status" value="1"/>
</dbReference>
<dbReference type="GO" id="GO:0005681">
    <property type="term" value="C:spliceosomal complex"/>
    <property type="evidence" value="ECO:0007669"/>
    <property type="project" value="TreeGrafter"/>
</dbReference>
<dbReference type="PROSITE" id="PS51025">
    <property type="entry name" value="PWI"/>
    <property type="match status" value="1"/>
</dbReference>
<evidence type="ECO:0000313" key="4">
    <source>
        <dbReference type="EMBL" id="CAD9454677.1"/>
    </source>
</evidence>
<dbReference type="Gene3D" id="1.20.1390.10">
    <property type="entry name" value="PWI domain"/>
    <property type="match status" value="1"/>
</dbReference>
<feature type="compositionally biased region" description="Low complexity" evidence="2">
    <location>
        <begin position="9"/>
        <end position="30"/>
    </location>
</feature>
<dbReference type="SMART" id="SM00311">
    <property type="entry name" value="PWI"/>
    <property type="match status" value="1"/>
</dbReference>
<protein>
    <recommendedName>
        <fullName evidence="3">PWI domain-containing protein</fullName>
    </recommendedName>
</protein>
<dbReference type="PANTHER" id="PTHR18806">
    <property type="entry name" value="RBM25 PROTEIN"/>
    <property type="match status" value="1"/>
</dbReference>
<feature type="region of interest" description="Disordered" evidence="2">
    <location>
        <begin position="1"/>
        <end position="58"/>
    </location>
</feature>
<dbReference type="PANTHER" id="PTHR18806:SF4">
    <property type="entry name" value="RNA-BINDING PROTEIN 25"/>
    <property type="match status" value="1"/>
</dbReference>
<feature type="domain" description="PWI" evidence="3">
    <location>
        <begin position="169"/>
        <end position="264"/>
    </location>
</feature>
<dbReference type="GO" id="GO:0006397">
    <property type="term" value="P:mRNA processing"/>
    <property type="evidence" value="ECO:0007669"/>
    <property type="project" value="UniProtKB-KW"/>
</dbReference>